<reference evidence="4 5" key="1">
    <citation type="submission" date="2017-07" db="EMBL/GenBank/DDBJ databases">
        <title>Leptospira spp. isolated from tropical soils.</title>
        <authorList>
            <person name="Thibeaux R."/>
            <person name="Iraola G."/>
            <person name="Ferres I."/>
            <person name="Bierque E."/>
            <person name="Girault D."/>
            <person name="Soupe-Gilbert M.-E."/>
            <person name="Picardeau M."/>
            <person name="Goarant C."/>
        </authorList>
    </citation>
    <scope>NUCLEOTIDE SEQUENCE [LARGE SCALE GENOMIC DNA]</scope>
    <source>
        <strain evidence="2 5">FH2-B-C1</strain>
        <strain evidence="3 4">FH2-B-D1</strain>
    </source>
</reference>
<dbReference type="AlphaFoldDB" id="A0A2M9YIQ3"/>
<keyword evidence="1" id="KW-0812">Transmembrane</keyword>
<evidence type="ECO:0000313" key="5">
    <source>
        <dbReference type="Proteomes" id="UP000232188"/>
    </source>
</evidence>
<keyword evidence="1" id="KW-1133">Transmembrane helix</keyword>
<dbReference type="Proteomes" id="UP000232188">
    <property type="component" value="Unassembled WGS sequence"/>
</dbReference>
<organism evidence="2 5">
    <name type="scientific">Leptospira adleri</name>
    <dbReference type="NCBI Taxonomy" id="2023186"/>
    <lineage>
        <taxon>Bacteria</taxon>
        <taxon>Pseudomonadati</taxon>
        <taxon>Spirochaetota</taxon>
        <taxon>Spirochaetia</taxon>
        <taxon>Leptospirales</taxon>
        <taxon>Leptospiraceae</taxon>
        <taxon>Leptospira</taxon>
    </lineage>
</organism>
<evidence type="ECO:0000313" key="2">
    <source>
        <dbReference type="EMBL" id="PJZ51390.1"/>
    </source>
</evidence>
<keyword evidence="4" id="KW-1185">Reference proteome</keyword>
<evidence type="ECO:0000313" key="3">
    <source>
        <dbReference type="EMBL" id="PJZ63277.1"/>
    </source>
</evidence>
<gene>
    <name evidence="3" type="ORF">CH376_03285</name>
    <name evidence="2" type="ORF">CH380_20200</name>
</gene>
<dbReference type="EMBL" id="NPDU01000006">
    <property type="protein sequence ID" value="PJZ63277.1"/>
    <property type="molecule type" value="Genomic_DNA"/>
</dbReference>
<proteinExistence type="predicted"/>
<name>A0A2M9YIQ3_9LEPT</name>
<dbReference type="EMBL" id="NPDV01000025">
    <property type="protein sequence ID" value="PJZ51390.1"/>
    <property type="molecule type" value="Genomic_DNA"/>
</dbReference>
<dbReference type="Proteomes" id="UP000232149">
    <property type="component" value="Unassembled WGS sequence"/>
</dbReference>
<comment type="caution">
    <text evidence="2">The sequence shown here is derived from an EMBL/GenBank/DDBJ whole genome shotgun (WGS) entry which is preliminary data.</text>
</comment>
<keyword evidence="1" id="KW-0472">Membrane</keyword>
<accession>A0A2M9YIQ3</accession>
<sequence>MRFVSFKNPGKIESEFLSRQSFSAFLSSLSICFFLARHFHFSKLFKRSFFRIFSEEEFKSKTAALEPEPI</sequence>
<protein>
    <submittedName>
        <fullName evidence="2">Uncharacterized protein</fullName>
    </submittedName>
</protein>
<feature type="transmembrane region" description="Helical" evidence="1">
    <location>
        <begin position="20"/>
        <end position="39"/>
    </location>
</feature>
<evidence type="ECO:0000256" key="1">
    <source>
        <dbReference type="SAM" id="Phobius"/>
    </source>
</evidence>
<evidence type="ECO:0000313" key="4">
    <source>
        <dbReference type="Proteomes" id="UP000232149"/>
    </source>
</evidence>